<dbReference type="EMBL" id="CAID01000012">
    <property type="protein sequence ID" value="CEF99758.1"/>
    <property type="molecule type" value="Genomic_DNA"/>
</dbReference>
<evidence type="ECO:0000256" key="1">
    <source>
        <dbReference type="SAM" id="MobiDB-lite"/>
    </source>
</evidence>
<reference evidence="2 3" key="2">
    <citation type="journal article" date="2014" name="BMC Genomics">
        <title>An improved genome of the model marine alga Ostreococcus tauri unfolds by assessing Illumina de novo assemblies.</title>
        <authorList>
            <person name="Blanc-Mathieu R."/>
            <person name="Verhelst B."/>
            <person name="Derelle E."/>
            <person name="Rombauts S."/>
            <person name="Bouget F.Y."/>
            <person name="Carre I."/>
            <person name="Chateau A."/>
            <person name="Eyre-Walker A."/>
            <person name="Grimsley N."/>
            <person name="Moreau H."/>
            <person name="Piegu B."/>
            <person name="Rivals E."/>
            <person name="Schackwitz W."/>
            <person name="Van de Peer Y."/>
            <person name="Piganeau G."/>
        </authorList>
    </citation>
    <scope>NUCLEOTIDE SEQUENCE [LARGE SCALE GENOMIC DNA]</scope>
    <source>
        <strain evidence="3">OTTH 0595 / CCAP 157/2 / RCC745</strain>
    </source>
</reference>
<dbReference type="KEGG" id="ota:OT_ostta12g00100"/>
<protein>
    <submittedName>
        <fullName evidence="2">Unnamed product</fullName>
    </submittedName>
</protein>
<dbReference type="OrthoDB" id="10588651at2759"/>
<feature type="region of interest" description="Disordered" evidence="1">
    <location>
        <begin position="152"/>
        <end position="212"/>
    </location>
</feature>
<feature type="compositionally biased region" description="Basic and acidic residues" evidence="1">
    <location>
        <begin position="1"/>
        <end position="18"/>
    </location>
</feature>
<evidence type="ECO:0000313" key="3">
    <source>
        <dbReference type="Proteomes" id="UP000009170"/>
    </source>
</evidence>
<feature type="region of interest" description="Disordered" evidence="1">
    <location>
        <begin position="296"/>
        <end position="315"/>
    </location>
</feature>
<feature type="region of interest" description="Disordered" evidence="1">
    <location>
        <begin position="228"/>
        <end position="254"/>
    </location>
</feature>
<keyword evidence="3" id="KW-1185">Reference proteome</keyword>
<accession>A0A090N4F1</accession>
<dbReference type="GeneID" id="9835958"/>
<sequence length="315" mass="33884">MRALDRGDAPPFDRERFNADVVVPSDQRVALERVPGWSSTSSRAENIAPIDDTPEEYGETRKAPTSAPLERTSPRAATPKKRSSPRARASPGRGLYMANQRALEMASESEDEDEDARVEAATATTANDGAAFTNVPAPGVKPLVVANDEVMAKAKERRTKPKILFDDDDDDDDVMPTQTESQLLRRASPSPRKSPAKRTRTDENDAPASPAIGVLKRTVNAAAEALGFSSPFKTSAPPSPLIGGFRLQSPGAPVMMSPGTMRNVVGSVARSVMDDDDDVRANKVEWGSKSGYEAKAGARRKLALGETSPSKRARR</sequence>
<comment type="caution">
    <text evidence="2">The sequence shown here is derived from an EMBL/GenBank/DDBJ whole genome shotgun (WGS) entry which is preliminary data.</text>
</comment>
<dbReference type="AlphaFoldDB" id="A0A090N4F1"/>
<dbReference type="Proteomes" id="UP000009170">
    <property type="component" value="Unassembled WGS sequence"/>
</dbReference>
<name>A0A090N4F1_OSTTA</name>
<dbReference type="RefSeq" id="XP_022840016.1">
    <property type="nucleotide sequence ID" value="XM_022982787.1"/>
</dbReference>
<proteinExistence type="predicted"/>
<evidence type="ECO:0000313" key="2">
    <source>
        <dbReference type="EMBL" id="CEF99758.1"/>
    </source>
</evidence>
<gene>
    <name evidence="2" type="ORF">OT_ostta12g00100</name>
</gene>
<reference evidence="3" key="1">
    <citation type="journal article" date="2006" name="Proc. Natl. Acad. Sci. U.S.A.">
        <title>Genome analysis of the smallest free-living eukaryote Ostreococcus tauri unveils many unique features.</title>
        <authorList>
            <person name="Derelle E."/>
            <person name="Ferraz C."/>
            <person name="Rombauts S."/>
            <person name="Rouze P."/>
            <person name="Worden A.Z."/>
            <person name="Robbens S."/>
            <person name="Partensky F."/>
            <person name="Degroeve S."/>
            <person name="Echeynie S."/>
            <person name="Cooke R."/>
            <person name="Saeys Y."/>
            <person name="Wuyts J."/>
            <person name="Jabbari K."/>
            <person name="Bowler C."/>
            <person name="Panaud O."/>
            <person name="Piegu B."/>
            <person name="Ball S.G."/>
            <person name="Ral J.-P."/>
            <person name="Bouget F.-Y."/>
            <person name="Piganeau G."/>
            <person name="De Baets B."/>
            <person name="Picard A."/>
            <person name="Delseny M."/>
            <person name="Demaille J."/>
            <person name="Van de Peer Y."/>
            <person name="Moreau H."/>
        </authorList>
    </citation>
    <scope>NUCLEOTIDE SEQUENCE [LARGE SCALE GENOMIC DNA]</scope>
    <source>
        <strain evidence="3">OTTH 0595 / CCAP 157/2 / RCC745</strain>
    </source>
</reference>
<dbReference type="InParanoid" id="A0A090N4F1"/>
<organism evidence="2 3">
    <name type="scientific">Ostreococcus tauri</name>
    <name type="common">Marine green alga</name>
    <dbReference type="NCBI Taxonomy" id="70448"/>
    <lineage>
        <taxon>Eukaryota</taxon>
        <taxon>Viridiplantae</taxon>
        <taxon>Chlorophyta</taxon>
        <taxon>Mamiellophyceae</taxon>
        <taxon>Mamiellales</taxon>
        <taxon>Bathycoccaceae</taxon>
        <taxon>Ostreococcus</taxon>
    </lineage>
</organism>
<feature type="region of interest" description="Disordered" evidence="1">
    <location>
        <begin position="1"/>
        <end position="95"/>
    </location>
</feature>